<keyword evidence="2" id="KW-1185">Reference proteome</keyword>
<dbReference type="WBParaSite" id="L893_g9427.t1">
    <property type="protein sequence ID" value="L893_g9427.t1"/>
    <property type="gene ID" value="L893_g9427"/>
</dbReference>
<keyword evidence="1" id="KW-0812">Transmembrane</keyword>
<dbReference type="Proteomes" id="UP000095287">
    <property type="component" value="Unplaced"/>
</dbReference>
<proteinExistence type="predicted"/>
<name>A0A1I8AVB0_9BILA</name>
<dbReference type="AlphaFoldDB" id="A0A1I8AVB0"/>
<sequence>MNGKISQVKYVVGLGSSLDVLLLPLDPLLSFLGHFVVAVMVLTLRSHLESAEVGISDTEINLIQNACSVAASNNPVSHFRSVASFSLVCPSTIIIPIIHLSRAVTLTKLGIA</sequence>
<reference evidence="3" key="1">
    <citation type="submission" date="2016-11" db="UniProtKB">
        <authorList>
            <consortium name="WormBaseParasite"/>
        </authorList>
    </citation>
    <scope>IDENTIFICATION</scope>
</reference>
<evidence type="ECO:0000256" key="1">
    <source>
        <dbReference type="SAM" id="Phobius"/>
    </source>
</evidence>
<protein>
    <submittedName>
        <fullName evidence="3">Transmembrane protein 107</fullName>
    </submittedName>
</protein>
<evidence type="ECO:0000313" key="3">
    <source>
        <dbReference type="WBParaSite" id="L893_g9427.t1"/>
    </source>
</evidence>
<accession>A0A1I8AVB0</accession>
<evidence type="ECO:0000313" key="2">
    <source>
        <dbReference type="Proteomes" id="UP000095287"/>
    </source>
</evidence>
<keyword evidence="1" id="KW-1133">Transmembrane helix</keyword>
<feature type="transmembrane region" description="Helical" evidence="1">
    <location>
        <begin position="20"/>
        <end position="42"/>
    </location>
</feature>
<keyword evidence="1" id="KW-0472">Membrane</keyword>
<organism evidence="2 3">
    <name type="scientific">Steinernema glaseri</name>
    <dbReference type="NCBI Taxonomy" id="37863"/>
    <lineage>
        <taxon>Eukaryota</taxon>
        <taxon>Metazoa</taxon>
        <taxon>Ecdysozoa</taxon>
        <taxon>Nematoda</taxon>
        <taxon>Chromadorea</taxon>
        <taxon>Rhabditida</taxon>
        <taxon>Tylenchina</taxon>
        <taxon>Panagrolaimomorpha</taxon>
        <taxon>Strongyloidoidea</taxon>
        <taxon>Steinernematidae</taxon>
        <taxon>Steinernema</taxon>
    </lineage>
</organism>